<evidence type="ECO:0000313" key="2">
    <source>
        <dbReference type="EMBL" id="EEN53789.1"/>
    </source>
</evidence>
<dbReference type="AlphaFoldDB" id="C3Z190"/>
<dbReference type="InParanoid" id="C3Z190"/>
<protein>
    <submittedName>
        <fullName evidence="2">Uncharacterized protein</fullName>
    </submittedName>
</protein>
<reference evidence="2" key="1">
    <citation type="journal article" date="2008" name="Nature">
        <title>The amphioxus genome and the evolution of the chordate karyotype.</title>
        <authorList>
            <consortium name="US DOE Joint Genome Institute (JGI-PGF)"/>
            <person name="Putnam N.H."/>
            <person name="Butts T."/>
            <person name="Ferrier D.E.K."/>
            <person name="Furlong R.F."/>
            <person name="Hellsten U."/>
            <person name="Kawashima T."/>
            <person name="Robinson-Rechavi M."/>
            <person name="Shoguchi E."/>
            <person name="Terry A."/>
            <person name="Yu J.-K."/>
            <person name="Benito-Gutierrez E.L."/>
            <person name="Dubchak I."/>
            <person name="Garcia-Fernandez J."/>
            <person name="Gibson-Brown J.J."/>
            <person name="Grigoriev I.V."/>
            <person name="Horton A.C."/>
            <person name="de Jong P.J."/>
            <person name="Jurka J."/>
            <person name="Kapitonov V.V."/>
            <person name="Kohara Y."/>
            <person name="Kuroki Y."/>
            <person name="Lindquist E."/>
            <person name="Lucas S."/>
            <person name="Osoegawa K."/>
            <person name="Pennacchio L.A."/>
            <person name="Salamov A.A."/>
            <person name="Satou Y."/>
            <person name="Sauka-Spengler T."/>
            <person name="Schmutz J."/>
            <person name="Shin-I T."/>
            <person name="Toyoda A."/>
            <person name="Bronner-Fraser M."/>
            <person name="Fujiyama A."/>
            <person name="Holland L.Z."/>
            <person name="Holland P.W.H."/>
            <person name="Satoh N."/>
            <person name="Rokhsar D.S."/>
        </authorList>
    </citation>
    <scope>NUCLEOTIDE SEQUENCE [LARGE SCALE GENOMIC DNA]</scope>
    <source>
        <strain evidence="2">S238N-H82</strain>
        <tissue evidence="2">Testes</tissue>
    </source>
</reference>
<feature type="compositionally biased region" description="Pro residues" evidence="1">
    <location>
        <begin position="139"/>
        <end position="149"/>
    </location>
</feature>
<dbReference type="EMBL" id="GG666571">
    <property type="protein sequence ID" value="EEN53789.1"/>
    <property type="molecule type" value="Genomic_DNA"/>
</dbReference>
<organism>
    <name type="scientific">Branchiostoma floridae</name>
    <name type="common">Florida lancelet</name>
    <name type="synonym">Amphioxus</name>
    <dbReference type="NCBI Taxonomy" id="7739"/>
    <lineage>
        <taxon>Eukaryota</taxon>
        <taxon>Metazoa</taxon>
        <taxon>Chordata</taxon>
        <taxon>Cephalochordata</taxon>
        <taxon>Leptocardii</taxon>
        <taxon>Amphioxiformes</taxon>
        <taxon>Branchiostomatidae</taxon>
        <taxon>Branchiostoma</taxon>
    </lineage>
</organism>
<accession>C3Z190</accession>
<feature type="region of interest" description="Disordered" evidence="1">
    <location>
        <begin position="94"/>
        <end position="155"/>
    </location>
</feature>
<proteinExistence type="predicted"/>
<name>C3Z190_BRAFL</name>
<evidence type="ECO:0000256" key="1">
    <source>
        <dbReference type="SAM" id="MobiDB-lite"/>
    </source>
</evidence>
<sequence length="279" mass="29740">MTVIVLQGRGEGSNYHPHGKGTGLGKCLISAEVNGGIRQALAVNVWSTAETRCLISLWSQEKIQERLESVRNKDGVQMLVDGMAAEGYIRTAKQRRHGITPQGPRQNLTPTGPRPNLTPLGPRPNLTPLGPRPNLTPLGPRPNITPPAASPETCMASAVGEAQSAVYDGSAEMQAPQAQTGGRVPLGHPGRGVTIQAATANQLPWIDDGQRVRLIVQELFTTVELSQNNVCGSNGFGRLDQNRLEAIYACTELNLTNEGNVLAVCIPGCDGWECLKNGS</sequence>
<gene>
    <name evidence="2" type="ORF">BRAFLDRAFT_77320</name>
</gene>